<sequence>MIAIKNIARCLVNISPSLEINSVEAQLQKQIKLCDFITYPNSKLSGLKIIVNPPYKEGSKGNAWIPIIEKLIDIDISSVSLIVPVAISSSKRTQFLRRKIFDKFEKISAFHHEIRPRPLFHGVEQRISIISATRDPAMPHQYMTTGFLRHNAGKRMLVWQALMTKLNKNECNNIFPKVSPLDFTFYKEFEFCENRVRLSEIPLNKESAKEVWVRTTGRYHLLAQYEKPIEITTKWKRLLIPTQIAPHFISAFQNGDLLKWWRIFGDGRDISITSLCNNYGVRL</sequence>
<dbReference type="Proteomes" id="UP001291687">
    <property type="component" value="Unassembled WGS sequence"/>
</dbReference>
<gene>
    <name evidence="1" type="ORF">Megvenef_01471</name>
</gene>
<dbReference type="RefSeq" id="WP_322777397.1">
    <property type="nucleotide sequence ID" value="NZ_JARJFB010000150.1"/>
</dbReference>
<dbReference type="EMBL" id="JARJFB010000150">
    <property type="protein sequence ID" value="MEA0971492.1"/>
    <property type="molecule type" value="Genomic_DNA"/>
</dbReference>
<proteinExistence type="predicted"/>
<name>A0ABU5NE91_9RICK</name>
<evidence type="ECO:0000313" key="1">
    <source>
        <dbReference type="EMBL" id="MEA0971492.1"/>
    </source>
</evidence>
<comment type="caution">
    <text evidence="1">The sequence shown here is derived from an EMBL/GenBank/DDBJ whole genome shotgun (WGS) entry which is preliminary data.</text>
</comment>
<protein>
    <submittedName>
        <fullName evidence="1">Uncharacterized protein</fullName>
    </submittedName>
</protein>
<accession>A0ABU5NE91</accession>
<organism evidence="1 2">
    <name type="scientific">Candidatus Megaera venefica</name>
    <dbReference type="NCBI Taxonomy" id="2055910"/>
    <lineage>
        <taxon>Bacteria</taxon>
        <taxon>Pseudomonadati</taxon>
        <taxon>Pseudomonadota</taxon>
        <taxon>Alphaproteobacteria</taxon>
        <taxon>Rickettsiales</taxon>
        <taxon>Rickettsiaceae</taxon>
        <taxon>Candidatus Megaera</taxon>
    </lineage>
</organism>
<reference evidence="1 2" key="1">
    <citation type="submission" date="2023-03" db="EMBL/GenBank/DDBJ databases">
        <title>Host association and intracellularity evolved multiple times independently in the Rickettsiales.</title>
        <authorList>
            <person name="Castelli M."/>
            <person name="Nardi T."/>
            <person name="Gammuto L."/>
            <person name="Bellinzona G."/>
            <person name="Sabaneyeva E."/>
            <person name="Potekhin A."/>
            <person name="Serra V."/>
            <person name="Petroni G."/>
            <person name="Sassera D."/>
        </authorList>
    </citation>
    <scope>NUCLEOTIDE SEQUENCE [LARGE SCALE GENOMIC DNA]</scope>
    <source>
        <strain evidence="1 2">Sr 2-6</strain>
    </source>
</reference>
<keyword evidence="2" id="KW-1185">Reference proteome</keyword>
<evidence type="ECO:0000313" key="2">
    <source>
        <dbReference type="Proteomes" id="UP001291687"/>
    </source>
</evidence>